<evidence type="ECO:0000313" key="6">
    <source>
        <dbReference type="EMBL" id="VAW50226.1"/>
    </source>
</evidence>
<dbReference type="EMBL" id="UOFE01000001">
    <property type="protein sequence ID" value="VAW50226.1"/>
    <property type="molecule type" value="Genomic_DNA"/>
</dbReference>
<evidence type="ECO:0000256" key="3">
    <source>
        <dbReference type="ARBA" id="ARBA00023125"/>
    </source>
</evidence>
<protein>
    <submittedName>
        <fullName evidence="6">Transcriptional regulator, LysR family</fullName>
    </submittedName>
</protein>
<dbReference type="InterPro" id="IPR000847">
    <property type="entry name" value="LysR_HTH_N"/>
</dbReference>
<dbReference type="AlphaFoldDB" id="A0A3B0X0T7"/>
<dbReference type="InterPro" id="IPR005119">
    <property type="entry name" value="LysR_subst-bd"/>
</dbReference>
<keyword evidence="4" id="KW-0804">Transcription</keyword>
<dbReference type="PANTHER" id="PTHR30537">
    <property type="entry name" value="HTH-TYPE TRANSCRIPTIONAL REGULATOR"/>
    <property type="match status" value="1"/>
</dbReference>
<gene>
    <name evidence="6" type="ORF">MNBD_GAMMA05-2067</name>
</gene>
<evidence type="ECO:0000256" key="2">
    <source>
        <dbReference type="ARBA" id="ARBA00023015"/>
    </source>
</evidence>
<dbReference type="SUPFAM" id="SSF46785">
    <property type="entry name" value="Winged helix' DNA-binding domain"/>
    <property type="match status" value="1"/>
</dbReference>
<dbReference type="FunFam" id="1.10.10.10:FF:000001">
    <property type="entry name" value="LysR family transcriptional regulator"/>
    <property type="match status" value="1"/>
</dbReference>
<dbReference type="Pfam" id="PF00126">
    <property type="entry name" value="HTH_1"/>
    <property type="match status" value="1"/>
</dbReference>
<proteinExistence type="inferred from homology"/>
<dbReference type="InterPro" id="IPR036390">
    <property type="entry name" value="WH_DNA-bd_sf"/>
</dbReference>
<keyword evidence="2" id="KW-0805">Transcription regulation</keyword>
<evidence type="ECO:0000259" key="5">
    <source>
        <dbReference type="PROSITE" id="PS50931"/>
    </source>
</evidence>
<comment type="similarity">
    <text evidence="1">Belongs to the LysR transcriptional regulatory family.</text>
</comment>
<dbReference type="PRINTS" id="PR00039">
    <property type="entry name" value="HTHLYSR"/>
</dbReference>
<dbReference type="InterPro" id="IPR058163">
    <property type="entry name" value="LysR-type_TF_proteobact-type"/>
</dbReference>
<dbReference type="PANTHER" id="PTHR30537:SF80">
    <property type="entry name" value="TRANSCRIPTIONAL REGULATOR"/>
    <property type="match status" value="1"/>
</dbReference>
<sequence length="293" mass="33053">MDVMSSMAVFRRVVEAKNFSAVARETNMSQSTVSKHIAALEERLGTKLINRSTRSLKLTEAGKEYYHHCIRILNDFQEAEASIGKGKIKPTGTLRISTSTAFGRNCMLPYLNEFFTAYPDINIDLLFDDHYVDLVKQGIDLAIRIGPLADSSLIARKIGSSPRVVVASPDYLVKHGRPKKPTDLEKHECLFYSLQKSPDLWYFNSTQEGDESIRVNGRFKASSPDAICDAAMAGIGIAVLCEWVVQKYLQQGKLKIILPDYKPTAYDIHAVYPERRFVPQKVKRMIQFLSDKV</sequence>
<dbReference type="GO" id="GO:0003700">
    <property type="term" value="F:DNA-binding transcription factor activity"/>
    <property type="evidence" value="ECO:0007669"/>
    <property type="project" value="InterPro"/>
</dbReference>
<dbReference type="GO" id="GO:0003677">
    <property type="term" value="F:DNA binding"/>
    <property type="evidence" value="ECO:0007669"/>
    <property type="project" value="UniProtKB-KW"/>
</dbReference>
<dbReference type="InterPro" id="IPR036388">
    <property type="entry name" value="WH-like_DNA-bd_sf"/>
</dbReference>
<dbReference type="PROSITE" id="PS50931">
    <property type="entry name" value="HTH_LYSR"/>
    <property type="match status" value="1"/>
</dbReference>
<evidence type="ECO:0000256" key="4">
    <source>
        <dbReference type="ARBA" id="ARBA00023163"/>
    </source>
</evidence>
<dbReference type="Gene3D" id="3.40.190.290">
    <property type="match status" value="1"/>
</dbReference>
<accession>A0A3B0X0T7</accession>
<keyword evidence="3" id="KW-0238">DNA-binding</keyword>
<dbReference type="FunFam" id="3.40.190.290:FF:000001">
    <property type="entry name" value="Transcriptional regulator, LysR family"/>
    <property type="match status" value="1"/>
</dbReference>
<dbReference type="CDD" id="cd08422">
    <property type="entry name" value="PBP2_CrgA_like"/>
    <property type="match status" value="1"/>
</dbReference>
<name>A0A3B0X0T7_9ZZZZ</name>
<dbReference type="Gene3D" id="1.10.10.10">
    <property type="entry name" value="Winged helix-like DNA-binding domain superfamily/Winged helix DNA-binding domain"/>
    <property type="match status" value="1"/>
</dbReference>
<reference evidence="6" key="1">
    <citation type="submission" date="2018-06" db="EMBL/GenBank/DDBJ databases">
        <authorList>
            <person name="Zhirakovskaya E."/>
        </authorList>
    </citation>
    <scope>NUCLEOTIDE SEQUENCE</scope>
</reference>
<dbReference type="Pfam" id="PF03466">
    <property type="entry name" value="LysR_substrate"/>
    <property type="match status" value="1"/>
</dbReference>
<feature type="domain" description="HTH lysR-type" evidence="5">
    <location>
        <begin position="1"/>
        <end position="59"/>
    </location>
</feature>
<dbReference type="SUPFAM" id="SSF53850">
    <property type="entry name" value="Periplasmic binding protein-like II"/>
    <property type="match status" value="1"/>
</dbReference>
<organism evidence="6">
    <name type="scientific">hydrothermal vent metagenome</name>
    <dbReference type="NCBI Taxonomy" id="652676"/>
    <lineage>
        <taxon>unclassified sequences</taxon>
        <taxon>metagenomes</taxon>
        <taxon>ecological metagenomes</taxon>
    </lineage>
</organism>
<evidence type="ECO:0000256" key="1">
    <source>
        <dbReference type="ARBA" id="ARBA00009437"/>
    </source>
</evidence>